<dbReference type="AlphaFoldDB" id="X1J9K4"/>
<dbReference type="EMBL" id="BARU01028854">
    <property type="protein sequence ID" value="GAH75034.1"/>
    <property type="molecule type" value="Genomic_DNA"/>
</dbReference>
<organism evidence="2">
    <name type="scientific">marine sediment metagenome</name>
    <dbReference type="NCBI Taxonomy" id="412755"/>
    <lineage>
        <taxon>unclassified sequences</taxon>
        <taxon>metagenomes</taxon>
        <taxon>ecological metagenomes</taxon>
    </lineage>
</organism>
<evidence type="ECO:0000313" key="2">
    <source>
        <dbReference type="EMBL" id="GAH75034.1"/>
    </source>
</evidence>
<accession>X1J9K4</accession>
<sequence>MLWENKMNKKKLLQELKTLLEMKEVKEGFPSQQACSDWANKVAPLLKFNQQYYVNFMQNAYKMNLNLSSSTLVPALKIMVSQLQMAINELENAEEEEVKNMDNSYSWVTIAEEFGITKKKFGRKINFVKGDFLRSIIFRDIEHAYVLAKNGFSKPSVILSGAIIEELLRQYLLQKKIKPSNNTFDEYIKTCQNNGLLKKAIHSLSDSIRHFRNVVHIENEKSKKHSISKAIAIGAVSSIFTIA</sequence>
<feature type="non-terminal residue" evidence="2">
    <location>
        <position position="243"/>
    </location>
</feature>
<feature type="coiled-coil region" evidence="1">
    <location>
        <begin position="76"/>
        <end position="103"/>
    </location>
</feature>
<name>X1J9K4_9ZZZZ</name>
<protein>
    <recommendedName>
        <fullName evidence="3">DUF4145 domain-containing protein</fullName>
    </recommendedName>
</protein>
<gene>
    <name evidence="2" type="ORF">S03H2_46006</name>
</gene>
<evidence type="ECO:0008006" key="3">
    <source>
        <dbReference type="Google" id="ProtNLM"/>
    </source>
</evidence>
<reference evidence="2" key="1">
    <citation type="journal article" date="2014" name="Front. Microbiol.">
        <title>High frequency of phylogenetically diverse reductive dehalogenase-homologous genes in deep subseafloor sedimentary metagenomes.</title>
        <authorList>
            <person name="Kawai M."/>
            <person name="Futagami T."/>
            <person name="Toyoda A."/>
            <person name="Takaki Y."/>
            <person name="Nishi S."/>
            <person name="Hori S."/>
            <person name="Arai W."/>
            <person name="Tsubouchi T."/>
            <person name="Morono Y."/>
            <person name="Uchiyama I."/>
            <person name="Ito T."/>
            <person name="Fujiyama A."/>
            <person name="Inagaki F."/>
            <person name="Takami H."/>
        </authorList>
    </citation>
    <scope>NUCLEOTIDE SEQUENCE</scope>
    <source>
        <strain evidence="2">Expedition CK06-06</strain>
    </source>
</reference>
<keyword evidence="1" id="KW-0175">Coiled coil</keyword>
<proteinExistence type="predicted"/>
<evidence type="ECO:0000256" key="1">
    <source>
        <dbReference type="SAM" id="Coils"/>
    </source>
</evidence>
<comment type="caution">
    <text evidence="2">The sequence shown here is derived from an EMBL/GenBank/DDBJ whole genome shotgun (WGS) entry which is preliminary data.</text>
</comment>